<dbReference type="InterPro" id="IPR000212">
    <property type="entry name" value="DNA_helicase_UvrD/REP"/>
</dbReference>
<evidence type="ECO:0000256" key="3">
    <source>
        <dbReference type="ARBA" id="ARBA00022806"/>
    </source>
</evidence>
<dbReference type="PATRIC" id="fig|698760.3.peg.1122"/>
<dbReference type="PROSITE" id="PS51198">
    <property type="entry name" value="UVRD_HELICASE_ATP_BIND"/>
    <property type="match status" value="1"/>
</dbReference>
<evidence type="ECO:0000256" key="1">
    <source>
        <dbReference type="ARBA" id="ARBA00022741"/>
    </source>
</evidence>
<dbReference type="RefSeq" id="WP_006374481.1">
    <property type="nucleotide sequence ID" value="NZ_AEJB01000101.1"/>
</dbReference>
<keyword evidence="4 5" id="KW-0067">ATP-binding</keyword>
<dbReference type="GO" id="GO:0016787">
    <property type="term" value="F:hydrolase activity"/>
    <property type="evidence" value="ECO:0007669"/>
    <property type="project" value="UniProtKB-UniRule"/>
</dbReference>
<dbReference type="Pfam" id="PF13245">
    <property type="entry name" value="AAA_19"/>
    <property type="match status" value="1"/>
</dbReference>
<feature type="region of interest" description="Disordered" evidence="7">
    <location>
        <begin position="512"/>
        <end position="547"/>
    </location>
</feature>
<sequence length="773" mass="84652">MAAQAQQETALVPVEDSAVQDSVRDREISVEQEHLDRVYRRLEEKIDEAEFLMHDAAKRGQVGTPGALAERDAQVFRAGIHLNRLNNEFEDFLFGRIDLLAGMDGKKGPDGAYTAVEPAEGAVRPDSTADIAETLHIGRIGVLDESYSPLVIDWRAPAAAPFYRSTPVDPGRVVRRRVIRSKGRRVLGVEDDLMRPELTASLDGQELAVIGDGALMAALGQARSHTMRDIVSSIQAEQDLVIRAPAASVTYVEGGPGTGKTAVALHRAAYLLYQDRRRYAGGILIVSPTPLLVAYTEGVLPSLGEEGQVAIRAIGSLVDGAEATLYDSPAVARAKGSYRMLAVLRKAARGALEQHESPTVTSRLRVVAFGRRIELEAPELARIRESALSGTAPVNLLRPRARKLLLDALWSRSGSQSRHTDPELAAELRSSFDEDVTTEDDFIAFLDAWWPELTPASVLAAMSDERRLGRWARRIMNPGEVRRVARALKREGLSVHDVAMLDELNAILGTPARPRKKRDRDPLDQLSGLEELMPVREETQRERAERLAQERTEYAHVIVDEAQDLTPMQWRMVGRRGRHATWTVVGDPAQSSWSDPDEAAQARDEALGTRPRRRFTLTVNYRNPAEIAELAAKVLALAMPGSESPRAVRSTGVEPRFVAVRDSLAASTREEAARLLDLVDGTVGVVVAMNRREEAARWLAGLGDRVVALGSLEAKGLEYDATVVVSPAEIADESPAGLRVLYVALTRATQQLTVVSADRDEPDAQGVPDLLRD</sequence>
<dbReference type="PANTHER" id="PTHR11070:SF45">
    <property type="entry name" value="DNA 3'-5' HELICASE"/>
    <property type="match status" value="1"/>
</dbReference>
<keyword evidence="2 5" id="KW-0378">Hydrolase</keyword>
<evidence type="ECO:0000259" key="8">
    <source>
        <dbReference type="PROSITE" id="PS51198"/>
    </source>
</evidence>
<keyword evidence="10" id="KW-1185">Reference proteome</keyword>
<dbReference type="GO" id="GO:0005829">
    <property type="term" value="C:cytosol"/>
    <property type="evidence" value="ECO:0007669"/>
    <property type="project" value="TreeGrafter"/>
</dbReference>
<reference evidence="9 10" key="1">
    <citation type="journal article" date="2011" name="Plasmid">
        <title>Streptomyces turgidiscabies Car8 contains a modular pathogenicity island that shares virulence genes with other actinobacterial plant pathogens.</title>
        <authorList>
            <person name="Huguet-Tapia J.C."/>
            <person name="Badger J.H."/>
            <person name="Loria R."/>
            <person name="Pettis G.S."/>
        </authorList>
    </citation>
    <scope>NUCLEOTIDE SEQUENCE [LARGE SCALE GENOMIC DNA]</scope>
    <source>
        <strain evidence="9 10">Car8</strain>
    </source>
</reference>
<dbReference type="GO" id="GO:0043138">
    <property type="term" value="F:3'-5' DNA helicase activity"/>
    <property type="evidence" value="ECO:0007669"/>
    <property type="project" value="TreeGrafter"/>
</dbReference>
<dbReference type="Proteomes" id="UP000010931">
    <property type="component" value="Unassembled WGS sequence"/>
</dbReference>
<evidence type="ECO:0000256" key="6">
    <source>
        <dbReference type="SAM" id="Coils"/>
    </source>
</evidence>
<dbReference type="GeneID" id="97403256"/>
<dbReference type="Pfam" id="PF13538">
    <property type="entry name" value="UvrD_C_2"/>
    <property type="match status" value="1"/>
</dbReference>
<evidence type="ECO:0000256" key="5">
    <source>
        <dbReference type="PROSITE-ProRule" id="PRU00560"/>
    </source>
</evidence>
<dbReference type="Gene3D" id="3.40.50.300">
    <property type="entry name" value="P-loop containing nucleotide triphosphate hydrolases"/>
    <property type="match status" value="3"/>
</dbReference>
<proteinExistence type="predicted"/>
<keyword evidence="1 5" id="KW-0547">Nucleotide-binding</keyword>
<keyword evidence="3 5" id="KW-0347">Helicase</keyword>
<feature type="coiled-coil region" evidence="6">
    <location>
        <begin position="32"/>
        <end position="59"/>
    </location>
</feature>
<keyword evidence="6" id="KW-0175">Coiled coil</keyword>
<dbReference type="InterPro" id="IPR014016">
    <property type="entry name" value="UvrD-like_ATP-bd"/>
</dbReference>
<evidence type="ECO:0000313" key="10">
    <source>
        <dbReference type="Proteomes" id="UP000010931"/>
    </source>
</evidence>
<dbReference type="SUPFAM" id="SSF52540">
    <property type="entry name" value="P-loop containing nucleoside triphosphate hydrolases"/>
    <property type="match status" value="1"/>
</dbReference>
<comment type="caution">
    <text evidence="9">The sequence shown here is derived from an EMBL/GenBank/DDBJ whole genome shotgun (WGS) entry which is preliminary data.</text>
</comment>
<feature type="compositionally biased region" description="Basic and acidic residues" evidence="7">
    <location>
        <begin position="533"/>
        <end position="547"/>
    </location>
</feature>
<evidence type="ECO:0000256" key="7">
    <source>
        <dbReference type="SAM" id="MobiDB-lite"/>
    </source>
</evidence>
<accession>L7FGB6</accession>
<dbReference type="InterPro" id="IPR027417">
    <property type="entry name" value="P-loop_NTPase"/>
</dbReference>
<dbReference type="GO" id="GO:0000725">
    <property type="term" value="P:recombinational repair"/>
    <property type="evidence" value="ECO:0007669"/>
    <property type="project" value="TreeGrafter"/>
</dbReference>
<dbReference type="GO" id="GO:0005524">
    <property type="term" value="F:ATP binding"/>
    <property type="evidence" value="ECO:0007669"/>
    <property type="project" value="UniProtKB-UniRule"/>
</dbReference>
<feature type="binding site" evidence="5">
    <location>
        <begin position="254"/>
        <end position="261"/>
    </location>
    <ligand>
        <name>ATP</name>
        <dbReference type="ChEBI" id="CHEBI:30616"/>
    </ligand>
</feature>
<dbReference type="InterPro" id="IPR027785">
    <property type="entry name" value="UvrD-like_helicase_C"/>
</dbReference>
<evidence type="ECO:0000256" key="4">
    <source>
        <dbReference type="ARBA" id="ARBA00022840"/>
    </source>
</evidence>
<organism evidence="9 10">
    <name type="scientific">Streptomyces turgidiscabies (strain Car8)</name>
    <dbReference type="NCBI Taxonomy" id="698760"/>
    <lineage>
        <taxon>Bacteria</taxon>
        <taxon>Bacillati</taxon>
        <taxon>Actinomycetota</taxon>
        <taxon>Actinomycetes</taxon>
        <taxon>Kitasatosporales</taxon>
        <taxon>Streptomycetaceae</taxon>
        <taxon>Streptomyces</taxon>
    </lineage>
</organism>
<dbReference type="AlphaFoldDB" id="L7FGB6"/>
<dbReference type="EMBL" id="AEJB01000101">
    <property type="protein sequence ID" value="ELP70224.1"/>
    <property type="molecule type" value="Genomic_DNA"/>
</dbReference>
<evidence type="ECO:0000256" key="2">
    <source>
        <dbReference type="ARBA" id="ARBA00022801"/>
    </source>
</evidence>
<name>L7FGB6_STRT8</name>
<dbReference type="PANTHER" id="PTHR11070">
    <property type="entry name" value="UVRD / RECB / PCRA DNA HELICASE FAMILY MEMBER"/>
    <property type="match status" value="1"/>
</dbReference>
<gene>
    <name evidence="9" type="ORF">STRTUCAR8_04400</name>
</gene>
<evidence type="ECO:0000313" key="9">
    <source>
        <dbReference type="EMBL" id="ELP70224.1"/>
    </source>
</evidence>
<protein>
    <recommendedName>
        <fullName evidence="8">UvrD-like helicase ATP-binding domain-containing protein</fullName>
    </recommendedName>
</protein>
<feature type="domain" description="UvrD-like helicase ATP-binding" evidence="8">
    <location>
        <begin position="233"/>
        <end position="624"/>
    </location>
</feature>
<dbReference type="FunFam" id="3.40.50.300:FF:001426">
    <property type="entry name" value="DNA helicase"/>
    <property type="match status" value="1"/>
</dbReference>
<dbReference type="STRING" id="85558.T45_04356"/>
<dbReference type="GO" id="GO:0003677">
    <property type="term" value="F:DNA binding"/>
    <property type="evidence" value="ECO:0007669"/>
    <property type="project" value="InterPro"/>
</dbReference>